<gene>
    <name evidence="2" type="ORF">WMO26_03350</name>
</gene>
<comment type="caution">
    <text evidence="2">The sequence shown here is derived from an EMBL/GenBank/DDBJ whole genome shotgun (WGS) entry which is preliminary data.</text>
</comment>
<dbReference type="InterPro" id="IPR053712">
    <property type="entry name" value="Bac_CellDiv_Activator"/>
</dbReference>
<evidence type="ECO:0000313" key="3">
    <source>
        <dbReference type="Proteomes" id="UP001489509"/>
    </source>
</evidence>
<reference evidence="2 3" key="1">
    <citation type="submission" date="2024-03" db="EMBL/GenBank/DDBJ databases">
        <title>Human intestinal bacterial collection.</title>
        <authorList>
            <person name="Pauvert C."/>
            <person name="Hitch T.C.A."/>
            <person name="Clavel T."/>
        </authorList>
    </citation>
    <scope>NUCLEOTIDE SEQUENCE [LARGE SCALE GENOMIC DNA]</scope>
    <source>
        <strain evidence="2 3">CLA-JM-H44</strain>
    </source>
</reference>
<name>A0ABV1DYZ8_9FIRM</name>
<proteinExistence type="predicted"/>
<evidence type="ECO:0000256" key="1">
    <source>
        <dbReference type="SAM" id="Coils"/>
    </source>
</evidence>
<organism evidence="2 3">
    <name type="scientific">Solibaculum intestinale</name>
    <dbReference type="NCBI Taxonomy" id="3133165"/>
    <lineage>
        <taxon>Bacteria</taxon>
        <taxon>Bacillati</taxon>
        <taxon>Bacillota</taxon>
        <taxon>Clostridia</taxon>
        <taxon>Eubacteriales</taxon>
        <taxon>Oscillospiraceae</taxon>
        <taxon>Solibaculum</taxon>
    </lineage>
</organism>
<dbReference type="GO" id="GO:0051301">
    <property type="term" value="P:cell division"/>
    <property type="evidence" value="ECO:0007669"/>
    <property type="project" value="UniProtKB-KW"/>
</dbReference>
<dbReference type="EMBL" id="JBBMFD010000003">
    <property type="protein sequence ID" value="MEQ2439859.1"/>
    <property type="molecule type" value="Genomic_DNA"/>
</dbReference>
<feature type="coiled-coil region" evidence="1">
    <location>
        <begin position="72"/>
        <end position="113"/>
    </location>
</feature>
<keyword evidence="3" id="KW-1185">Reference proteome</keyword>
<dbReference type="InterPro" id="IPR007838">
    <property type="entry name" value="Cell_div_ZapA-like"/>
</dbReference>
<dbReference type="RefSeq" id="WP_349218125.1">
    <property type="nucleotide sequence ID" value="NZ_JBBMFD010000003.1"/>
</dbReference>
<keyword evidence="1" id="KW-0175">Coiled coil</keyword>
<dbReference type="SUPFAM" id="SSF102829">
    <property type="entry name" value="Cell division protein ZapA-like"/>
    <property type="match status" value="1"/>
</dbReference>
<dbReference type="Gene3D" id="6.10.250.790">
    <property type="match status" value="1"/>
</dbReference>
<evidence type="ECO:0000313" key="2">
    <source>
        <dbReference type="EMBL" id="MEQ2439859.1"/>
    </source>
</evidence>
<keyword evidence="2" id="KW-0132">Cell division</keyword>
<dbReference type="Pfam" id="PF05164">
    <property type="entry name" value="ZapA"/>
    <property type="match status" value="1"/>
</dbReference>
<sequence>MNAKRKVRLRIAGADYLIATEESESYVIALGQELDNRVEELMRENPHVSTTGALVLIALDLCDEAKRSVETSDHLRTQLQEYLADAAKARNEADELKRERDRLQREVQFLRAKFPPEK</sequence>
<dbReference type="Proteomes" id="UP001489509">
    <property type="component" value="Unassembled WGS sequence"/>
</dbReference>
<protein>
    <submittedName>
        <fullName evidence="2">Cell division protein ZapA</fullName>
    </submittedName>
</protein>
<dbReference type="InterPro" id="IPR036192">
    <property type="entry name" value="Cell_div_ZapA-like_sf"/>
</dbReference>
<accession>A0ABV1DYZ8</accession>
<keyword evidence="2" id="KW-0131">Cell cycle</keyword>